<keyword evidence="2" id="KW-0132">Cell division</keyword>
<keyword evidence="1" id="KW-0812">Transmembrane</keyword>
<dbReference type="InterPro" id="IPR032531">
    <property type="entry name" value="DUF4956"/>
</dbReference>
<organism evidence="2 3">
    <name type="scientific">Terrisporobacter othiniensis</name>
    <dbReference type="NCBI Taxonomy" id="1577792"/>
    <lineage>
        <taxon>Bacteria</taxon>
        <taxon>Bacillati</taxon>
        <taxon>Bacillota</taxon>
        <taxon>Clostridia</taxon>
        <taxon>Peptostreptococcales</taxon>
        <taxon>Peptostreptococcaceae</taxon>
        <taxon>Terrisporobacter</taxon>
    </lineage>
</organism>
<proteinExistence type="predicted"/>
<accession>A0A0B3WMP5</accession>
<name>A0A0B3WMP5_9FIRM</name>
<reference evidence="2 3" key="1">
    <citation type="submission" date="2014-12" db="EMBL/GenBank/DDBJ databases">
        <title>Draft genome sequence of Terrisporobacter sp. 08-306576, isolated from the blood culture of a bacteremia patient.</title>
        <authorList>
            <person name="Lund L.C."/>
            <person name="Sydenham T.V."/>
            <person name="Hogh S.V."/>
            <person name="Skov M.N."/>
            <person name="Kemp M."/>
            <person name="Justesen U.S."/>
        </authorList>
    </citation>
    <scope>NUCLEOTIDE SEQUENCE [LARGE SCALE GENOMIC DNA]</scope>
    <source>
        <strain evidence="2 3">08-306576</strain>
    </source>
</reference>
<sequence length="222" mass="24428">MKETLYKYLANPSGGVTVFGALEVMIVALMLSMVIFLTYKITFSGVMYNRKFNVSLVMLTLVTTMVMIVIGSDIALSLGMVGALSIVRFRTAIKDPRDTAYIFWSIGVGLSVGTGNYMVAAIGSLFLLGVLSMFSFSGFGKEDRYILIIRGNRDKEEDIMRCVFNSFKGSQLRAKNSVGTNMEIIYQIKIKNNEDKNIVSDLYSIEGVNAVNIVAQNGETIG</sequence>
<dbReference type="Pfam" id="PF16316">
    <property type="entry name" value="DUF4956"/>
    <property type="match status" value="1"/>
</dbReference>
<gene>
    <name evidence="2" type="ORF">QX51_17240</name>
</gene>
<feature type="transmembrane region" description="Helical" evidence="1">
    <location>
        <begin position="54"/>
        <end position="81"/>
    </location>
</feature>
<evidence type="ECO:0000313" key="3">
    <source>
        <dbReference type="Proteomes" id="UP000031189"/>
    </source>
</evidence>
<feature type="transmembrane region" description="Helical" evidence="1">
    <location>
        <begin position="20"/>
        <end position="42"/>
    </location>
</feature>
<keyword evidence="1" id="KW-1133">Transmembrane helix</keyword>
<dbReference type="STRING" id="1577792.QX51_17240"/>
<dbReference type="EMBL" id="JWHR01000144">
    <property type="protein sequence ID" value="KHS55810.1"/>
    <property type="molecule type" value="Genomic_DNA"/>
</dbReference>
<evidence type="ECO:0000256" key="1">
    <source>
        <dbReference type="SAM" id="Phobius"/>
    </source>
</evidence>
<dbReference type="AlphaFoldDB" id="A0A0B3WMP5"/>
<evidence type="ECO:0000313" key="2">
    <source>
        <dbReference type="EMBL" id="KHS55810.1"/>
    </source>
</evidence>
<keyword evidence="2" id="KW-0131">Cell cycle</keyword>
<dbReference type="GO" id="GO:0051301">
    <property type="term" value="P:cell division"/>
    <property type="evidence" value="ECO:0007669"/>
    <property type="project" value="UniProtKB-KW"/>
</dbReference>
<dbReference type="OrthoDB" id="9803265at2"/>
<keyword evidence="3" id="KW-1185">Reference proteome</keyword>
<protein>
    <submittedName>
        <fullName evidence="2">Cell division protein FtsZ</fullName>
    </submittedName>
</protein>
<comment type="caution">
    <text evidence="2">The sequence shown here is derived from an EMBL/GenBank/DDBJ whole genome shotgun (WGS) entry which is preliminary data.</text>
</comment>
<feature type="transmembrane region" description="Helical" evidence="1">
    <location>
        <begin position="101"/>
        <end position="134"/>
    </location>
</feature>
<dbReference type="Proteomes" id="UP000031189">
    <property type="component" value="Unassembled WGS sequence"/>
</dbReference>
<keyword evidence="1" id="KW-0472">Membrane</keyword>
<dbReference type="RefSeq" id="WP_039681142.1">
    <property type="nucleotide sequence ID" value="NZ_JAWGXO010000004.1"/>
</dbReference>